<dbReference type="PROSITE" id="PS51186">
    <property type="entry name" value="GNAT"/>
    <property type="match status" value="1"/>
</dbReference>
<dbReference type="CDD" id="cd04301">
    <property type="entry name" value="NAT_SF"/>
    <property type="match status" value="1"/>
</dbReference>
<sequence>MYNVIEEVIDVENFLRLRVVTGLTPRTKEAAVKALPNSIYGVHILYDGKPIAMGRVVGDGALNLEIVDVAVDPEHQGKGLGRKVMEYIMSYFEKYIPKGAYITLMADVPELYEKFGFKLTRPGSEGMYILN</sequence>
<evidence type="ECO:0000256" key="2">
    <source>
        <dbReference type="ARBA" id="ARBA00023315"/>
    </source>
</evidence>
<organism evidence="4 5">
    <name type="scientific">Zooshikella ganghwensis</name>
    <dbReference type="NCBI Taxonomy" id="202772"/>
    <lineage>
        <taxon>Bacteria</taxon>
        <taxon>Pseudomonadati</taxon>
        <taxon>Pseudomonadota</taxon>
        <taxon>Gammaproteobacteria</taxon>
        <taxon>Oceanospirillales</taxon>
        <taxon>Zooshikellaceae</taxon>
        <taxon>Zooshikella</taxon>
    </lineage>
</organism>
<dbReference type="EMBL" id="NDXW01000001">
    <property type="protein sequence ID" value="RDH42600.1"/>
    <property type="molecule type" value="Genomic_DNA"/>
</dbReference>
<keyword evidence="2" id="KW-0012">Acyltransferase</keyword>
<gene>
    <name evidence="4" type="ORF">B9G39_03590</name>
</gene>
<reference evidence="4 5" key="1">
    <citation type="submission" date="2017-04" db="EMBL/GenBank/DDBJ databases">
        <title>Draft genome sequence of Zooshikella ganghwensis VG4 isolated from Red Sea sediments.</title>
        <authorList>
            <person name="Rehman Z."/>
            <person name="Alam I."/>
            <person name="Kamau A."/>
            <person name="Bajic V."/>
            <person name="Leiknes T."/>
        </authorList>
    </citation>
    <scope>NUCLEOTIDE SEQUENCE [LARGE SCALE GENOMIC DNA]</scope>
    <source>
        <strain evidence="4 5">VG4</strain>
    </source>
</reference>
<evidence type="ECO:0000256" key="1">
    <source>
        <dbReference type="ARBA" id="ARBA00022679"/>
    </source>
</evidence>
<dbReference type="InterPro" id="IPR045039">
    <property type="entry name" value="NSI-like"/>
</dbReference>
<evidence type="ECO:0000259" key="3">
    <source>
        <dbReference type="PROSITE" id="PS51186"/>
    </source>
</evidence>
<dbReference type="AlphaFoldDB" id="A0A4P9VKC5"/>
<dbReference type="Pfam" id="PF13508">
    <property type="entry name" value="Acetyltransf_7"/>
    <property type="match status" value="1"/>
</dbReference>
<keyword evidence="1 4" id="KW-0808">Transferase</keyword>
<keyword evidence="5" id="KW-1185">Reference proteome</keyword>
<dbReference type="RefSeq" id="WP_094786081.1">
    <property type="nucleotide sequence ID" value="NZ_NDXW01000001.1"/>
</dbReference>
<name>A0A4P9VKC5_9GAMM</name>
<dbReference type="SUPFAM" id="SSF55729">
    <property type="entry name" value="Acyl-CoA N-acyltransferases (Nat)"/>
    <property type="match status" value="1"/>
</dbReference>
<dbReference type="GO" id="GO:0008080">
    <property type="term" value="F:N-acetyltransferase activity"/>
    <property type="evidence" value="ECO:0007669"/>
    <property type="project" value="InterPro"/>
</dbReference>
<dbReference type="InterPro" id="IPR000182">
    <property type="entry name" value="GNAT_dom"/>
</dbReference>
<dbReference type="PANTHER" id="PTHR43626:SF4">
    <property type="entry name" value="GCN5-RELATED N-ACETYLTRANSFERASE 2, CHLOROPLASTIC"/>
    <property type="match status" value="1"/>
</dbReference>
<comment type="caution">
    <text evidence="4">The sequence shown here is derived from an EMBL/GenBank/DDBJ whole genome shotgun (WGS) entry which is preliminary data.</text>
</comment>
<dbReference type="GO" id="GO:0005737">
    <property type="term" value="C:cytoplasm"/>
    <property type="evidence" value="ECO:0007669"/>
    <property type="project" value="TreeGrafter"/>
</dbReference>
<evidence type="ECO:0000313" key="5">
    <source>
        <dbReference type="Proteomes" id="UP000257039"/>
    </source>
</evidence>
<evidence type="ECO:0000313" key="4">
    <source>
        <dbReference type="EMBL" id="RDH42600.1"/>
    </source>
</evidence>
<dbReference type="Proteomes" id="UP000257039">
    <property type="component" value="Unassembled WGS sequence"/>
</dbReference>
<feature type="domain" description="N-acetyltransferase" evidence="3">
    <location>
        <begin position="1"/>
        <end position="131"/>
    </location>
</feature>
<dbReference type="PANTHER" id="PTHR43626">
    <property type="entry name" value="ACYL-COA N-ACYLTRANSFERASE"/>
    <property type="match status" value="1"/>
</dbReference>
<dbReference type="InterPro" id="IPR016181">
    <property type="entry name" value="Acyl_CoA_acyltransferase"/>
</dbReference>
<proteinExistence type="predicted"/>
<accession>A0A4P9VKC5</accession>
<protein>
    <submittedName>
        <fullName evidence="4">N-acetyltransferase</fullName>
    </submittedName>
</protein>
<dbReference type="Gene3D" id="3.40.630.30">
    <property type="match status" value="1"/>
</dbReference>